<proteinExistence type="predicted"/>
<evidence type="ECO:0000259" key="4">
    <source>
        <dbReference type="PROSITE" id="PS50887"/>
    </source>
</evidence>
<reference evidence="5 6" key="1">
    <citation type="submission" date="2021-08" db="EMBL/GenBank/DDBJ databases">
        <title>Draft genome sequence of Mycolicibacterium sp. NGTWS1702 strain.</title>
        <authorList>
            <person name="Matsumoto M."/>
            <person name="Tang B.C.C."/>
            <person name="Machida Y."/>
            <person name="Matoyama H."/>
            <person name="Kishihara T."/>
            <person name="Sato S."/>
            <person name="Kondo I."/>
            <person name="Sano M."/>
            <person name="Kato G."/>
        </authorList>
    </citation>
    <scope>NUCLEOTIDE SEQUENCE [LARGE SCALE GENOMIC DNA]</scope>
    <source>
        <strain evidence="5 6">NGTWSNA01</strain>
    </source>
</reference>
<dbReference type="PANTHER" id="PTHR46663">
    <property type="entry name" value="DIGUANYLATE CYCLASE DGCT-RELATED"/>
    <property type="match status" value="1"/>
</dbReference>
<dbReference type="SMART" id="SM00267">
    <property type="entry name" value="GGDEF"/>
    <property type="match status" value="1"/>
</dbReference>
<dbReference type="CDD" id="cd00130">
    <property type="entry name" value="PAS"/>
    <property type="match status" value="1"/>
</dbReference>
<evidence type="ECO:0008006" key="7">
    <source>
        <dbReference type="Google" id="ProtNLM"/>
    </source>
</evidence>
<evidence type="ECO:0000259" key="2">
    <source>
        <dbReference type="PROSITE" id="PS50112"/>
    </source>
</evidence>
<dbReference type="SUPFAM" id="SSF55073">
    <property type="entry name" value="Nucleotide cyclase"/>
    <property type="match status" value="1"/>
</dbReference>
<accession>A0ABQ4VAV6</accession>
<dbReference type="NCBIfam" id="TIGR00254">
    <property type="entry name" value="GGDEF"/>
    <property type="match status" value="1"/>
</dbReference>
<keyword evidence="1" id="KW-1133">Transmembrane helix</keyword>
<feature type="domain" description="PAS" evidence="2">
    <location>
        <begin position="65"/>
        <end position="120"/>
    </location>
</feature>
<dbReference type="SUPFAM" id="SSF55785">
    <property type="entry name" value="PYP-like sensor domain (PAS domain)"/>
    <property type="match status" value="1"/>
</dbReference>
<feature type="transmembrane region" description="Helical" evidence="1">
    <location>
        <begin position="12"/>
        <end position="31"/>
    </location>
</feature>
<dbReference type="InterPro" id="IPR000700">
    <property type="entry name" value="PAS-assoc_C"/>
</dbReference>
<gene>
    <name evidence="5" type="ORF">NGTWS1702_23100</name>
</gene>
<evidence type="ECO:0000313" key="6">
    <source>
        <dbReference type="Proteomes" id="UP001060504"/>
    </source>
</evidence>
<dbReference type="Gene3D" id="3.30.70.270">
    <property type="match status" value="1"/>
</dbReference>
<dbReference type="Gene3D" id="3.30.450.20">
    <property type="entry name" value="PAS domain"/>
    <property type="match status" value="1"/>
</dbReference>
<dbReference type="PROSITE" id="PS50112">
    <property type="entry name" value="PAS"/>
    <property type="match status" value="1"/>
</dbReference>
<dbReference type="InterPro" id="IPR043128">
    <property type="entry name" value="Rev_trsase/Diguanyl_cyclase"/>
</dbReference>
<dbReference type="PROSITE" id="PS50887">
    <property type="entry name" value="GGDEF"/>
    <property type="match status" value="1"/>
</dbReference>
<evidence type="ECO:0000256" key="1">
    <source>
        <dbReference type="SAM" id="Phobius"/>
    </source>
</evidence>
<dbReference type="Pfam" id="PF08447">
    <property type="entry name" value="PAS_3"/>
    <property type="match status" value="1"/>
</dbReference>
<dbReference type="Proteomes" id="UP001060504">
    <property type="component" value="Unassembled WGS sequence"/>
</dbReference>
<dbReference type="InterPro" id="IPR013655">
    <property type="entry name" value="PAS_fold_3"/>
</dbReference>
<feature type="domain" description="GGDEF" evidence="4">
    <location>
        <begin position="207"/>
        <end position="339"/>
    </location>
</feature>
<dbReference type="NCBIfam" id="TIGR00229">
    <property type="entry name" value="sensory_box"/>
    <property type="match status" value="1"/>
</dbReference>
<dbReference type="InterPro" id="IPR000160">
    <property type="entry name" value="GGDEF_dom"/>
</dbReference>
<dbReference type="InterPro" id="IPR035965">
    <property type="entry name" value="PAS-like_dom_sf"/>
</dbReference>
<dbReference type="InterPro" id="IPR029787">
    <property type="entry name" value="Nucleotide_cyclase"/>
</dbReference>
<dbReference type="InterPro" id="IPR000014">
    <property type="entry name" value="PAS"/>
</dbReference>
<dbReference type="PANTHER" id="PTHR46663:SF2">
    <property type="entry name" value="GGDEF DOMAIN-CONTAINING PROTEIN"/>
    <property type="match status" value="1"/>
</dbReference>
<dbReference type="Pfam" id="PF00990">
    <property type="entry name" value="GGDEF"/>
    <property type="match status" value="1"/>
</dbReference>
<dbReference type="CDD" id="cd01949">
    <property type="entry name" value="GGDEF"/>
    <property type="match status" value="1"/>
</dbReference>
<dbReference type="EMBL" id="BPRH01002419">
    <property type="protein sequence ID" value="GJF17136.1"/>
    <property type="molecule type" value="Genomic_DNA"/>
</dbReference>
<dbReference type="SMART" id="SM00091">
    <property type="entry name" value="PAS"/>
    <property type="match status" value="1"/>
</dbReference>
<evidence type="ECO:0000259" key="3">
    <source>
        <dbReference type="PROSITE" id="PS50113"/>
    </source>
</evidence>
<keyword evidence="6" id="KW-1185">Reference proteome</keyword>
<comment type="caution">
    <text evidence="5">The sequence shown here is derived from an EMBL/GenBank/DDBJ whole genome shotgun (WGS) entry which is preliminary data.</text>
</comment>
<organism evidence="5 6">
    <name type="scientific">Mycolicibacterium cyprinidarum</name>
    <dbReference type="NCBI Taxonomy" id="2860311"/>
    <lineage>
        <taxon>Bacteria</taxon>
        <taxon>Bacillati</taxon>
        <taxon>Actinomycetota</taxon>
        <taxon>Actinomycetes</taxon>
        <taxon>Mycobacteriales</taxon>
        <taxon>Mycobacteriaceae</taxon>
        <taxon>Mycolicibacterium</taxon>
    </lineage>
</organism>
<dbReference type="InterPro" id="IPR052163">
    <property type="entry name" value="DGC-Regulatory_Protein"/>
</dbReference>
<protein>
    <recommendedName>
        <fullName evidence="7">Diguanylate cyclase</fullName>
    </recommendedName>
</protein>
<feature type="domain" description="PAC" evidence="3">
    <location>
        <begin position="123"/>
        <end position="175"/>
    </location>
</feature>
<sequence>MPGVGLREQAAVAVGVAAGVGVAGVAVLYLSQREQGLLIAKEQLSSERAEAETRYRILADNAVDVVMQVRGATVVWVSPSVEATFGDPPDQWVGSDFLARVHPDDVDTFVAALQEIASDEAVVTPRFRVRNSEGNYHWVDGHGKPYIDAQGNTDGAIGSMRIVDDKVEAEQQLQRLARFDTLTGLVNRTEALARLEAAITCTRTPGTELGVLFCDIDRFKTINDTYGHTVGDTVLWTVADRISQCVRHGDTVGRTGGDEMLVLLPDLHSLEEATQIAEKIQACTAAPIHHGSSTFHATLSIGVTLAIPGESVTDATARADAAMYQAKHAGGNTVRSVRGCHPIGGPAEKANPPPAVGTGGPG</sequence>
<keyword evidence="1" id="KW-0472">Membrane</keyword>
<keyword evidence="1" id="KW-0812">Transmembrane</keyword>
<evidence type="ECO:0000313" key="5">
    <source>
        <dbReference type="EMBL" id="GJF17136.1"/>
    </source>
</evidence>
<dbReference type="PROSITE" id="PS50113">
    <property type="entry name" value="PAC"/>
    <property type="match status" value="1"/>
</dbReference>
<name>A0ABQ4VAV6_9MYCO</name>